<sequence length="162" mass="17846">MVVFLDSNARPHLALKNTAPERLSVLNGRLSKDLPHRPSEPLAGSDIRLLSQDGAHLVVQRQGEPLLLLQTWGLDTAVNEIRQRSGRSLQTDSAVAQENAPPVLQRFEEIQKFHEAPPVIFLPAIKPQAQMSIRAQNGLVLPIISGMGQHIEQYATTSPTLE</sequence>
<keyword evidence="2" id="KW-1185">Reference proteome</keyword>
<accession>A0A058ZNA2</accession>
<dbReference type="Proteomes" id="UP000024836">
    <property type="component" value="Unassembled WGS sequence"/>
</dbReference>
<dbReference type="EMBL" id="AQQY01000004">
    <property type="protein sequence ID" value="KCV82261.1"/>
    <property type="molecule type" value="Genomic_DNA"/>
</dbReference>
<evidence type="ECO:0000313" key="1">
    <source>
        <dbReference type="EMBL" id="KCV82261.1"/>
    </source>
</evidence>
<protein>
    <submittedName>
        <fullName evidence="1">Uncharacterized protein</fullName>
    </submittedName>
</protein>
<dbReference type="AlphaFoldDB" id="A0A058ZNA2"/>
<evidence type="ECO:0000313" key="2">
    <source>
        <dbReference type="Proteomes" id="UP000024836"/>
    </source>
</evidence>
<reference evidence="1 2" key="1">
    <citation type="submission" date="2013-04" db="EMBL/GenBank/DDBJ databases">
        <title>Shimia sp. 22II-S11-Z10 Genome Sequencing.</title>
        <authorList>
            <person name="Lai Q."/>
            <person name="Li G."/>
            <person name="Shao Z."/>
        </authorList>
    </citation>
    <scope>NUCLEOTIDE SEQUENCE [LARGE SCALE GENOMIC DNA]</scope>
    <source>
        <strain evidence="2">22II-S11-Z10</strain>
    </source>
</reference>
<dbReference type="STRING" id="1461693.ATO10_07722"/>
<name>A0A058ZNA2_9RHOB</name>
<gene>
    <name evidence="1" type="ORF">ATO10_07722</name>
</gene>
<proteinExistence type="predicted"/>
<organism evidence="1 2">
    <name type="scientific">Actibacterium atlanticum</name>
    <dbReference type="NCBI Taxonomy" id="1461693"/>
    <lineage>
        <taxon>Bacteria</taxon>
        <taxon>Pseudomonadati</taxon>
        <taxon>Pseudomonadota</taxon>
        <taxon>Alphaproteobacteria</taxon>
        <taxon>Rhodobacterales</taxon>
        <taxon>Roseobacteraceae</taxon>
        <taxon>Actibacterium</taxon>
    </lineage>
</organism>
<comment type="caution">
    <text evidence="1">The sequence shown here is derived from an EMBL/GenBank/DDBJ whole genome shotgun (WGS) entry which is preliminary data.</text>
</comment>